<protein>
    <submittedName>
        <fullName evidence="2">Uncharacterized protein</fullName>
    </submittedName>
</protein>
<evidence type="ECO:0000313" key="1">
    <source>
        <dbReference type="Proteomes" id="UP000887564"/>
    </source>
</evidence>
<keyword evidence="1" id="KW-1185">Reference proteome</keyword>
<accession>A0A914R7E2</accession>
<dbReference type="AlphaFoldDB" id="A0A914R7E2"/>
<proteinExistence type="predicted"/>
<sequence length="50" mass="5968">MFSCRTQSRRKYRPFDDVLRYLKTSNANCRIFKDSVFEDPSLTFVQVLST</sequence>
<name>A0A914R7E2_PAREQ</name>
<dbReference type="Proteomes" id="UP000887564">
    <property type="component" value="Unplaced"/>
</dbReference>
<dbReference type="WBParaSite" id="PEQ_0000218301-mRNA-1">
    <property type="protein sequence ID" value="PEQ_0000218301-mRNA-1"/>
    <property type="gene ID" value="PEQ_0000218301"/>
</dbReference>
<evidence type="ECO:0000313" key="2">
    <source>
        <dbReference type="WBParaSite" id="PEQ_0000218301-mRNA-1"/>
    </source>
</evidence>
<organism evidence="1 2">
    <name type="scientific">Parascaris equorum</name>
    <name type="common">Equine roundworm</name>
    <dbReference type="NCBI Taxonomy" id="6256"/>
    <lineage>
        <taxon>Eukaryota</taxon>
        <taxon>Metazoa</taxon>
        <taxon>Ecdysozoa</taxon>
        <taxon>Nematoda</taxon>
        <taxon>Chromadorea</taxon>
        <taxon>Rhabditida</taxon>
        <taxon>Spirurina</taxon>
        <taxon>Ascaridomorpha</taxon>
        <taxon>Ascaridoidea</taxon>
        <taxon>Ascarididae</taxon>
        <taxon>Parascaris</taxon>
    </lineage>
</organism>
<reference evidence="2" key="1">
    <citation type="submission" date="2022-11" db="UniProtKB">
        <authorList>
            <consortium name="WormBaseParasite"/>
        </authorList>
    </citation>
    <scope>IDENTIFICATION</scope>
</reference>